<gene>
    <name evidence="2" type="ORF">SAMN04488528_10624</name>
</gene>
<dbReference type="STRING" id="84698.SAMN04488528_10624"/>
<sequence>MRIIVDGDGCAGMHIIEKVASKYNIPLKVFCTYNHNISLSYGEVSFIDIAFQSVDMVVFNETLKNDIVVTQDFGVAAMVIGKKAYALSPKGYIFSEGNMDRLLFERHISSKVRRSGGRTKGSKKRDSEDDDRLYKSLVKLIECVI</sequence>
<dbReference type="OrthoDB" id="9798918at2"/>
<dbReference type="EMBL" id="FOKI01000062">
    <property type="protein sequence ID" value="SFB44899.1"/>
    <property type="molecule type" value="Genomic_DNA"/>
</dbReference>
<comment type="similarity">
    <text evidence="1">Belongs to the UPF0178 family.</text>
</comment>
<dbReference type="AlphaFoldDB" id="A0A1I1B3F0"/>
<organism evidence="2 3">
    <name type="scientific">Clostridium frigidicarnis</name>
    <dbReference type="NCBI Taxonomy" id="84698"/>
    <lineage>
        <taxon>Bacteria</taxon>
        <taxon>Bacillati</taxon>
        <taxon>Bacillota</taxon>
        <taxon>Clostridia</taxon>
        <taxon>Eubacteriales</taxon>
        <taxon>Clostridiaceae</taxon>
        <taxon>Clostridium</taxon>
    </lineage>
</organism>
<evidence type="ECO:0000256" key="1">
    <source>
        <dbReference type="ARBA" id="ARBA00008522"/>
    </source>
</evidence>
<dbReference type="InterPro" id="IPR003791">
    <property type="entry name" value="UPF0178"/>
</dbReference>
<evidence type="ECO:0000313" key="3">
    <source>
        <dbReference type="Proteomes" id="UP000198619"/>
    </source>
</evidence>
<dbReference type="RefSeq" id="WP_090043182.1">
    <property type="nucleotide sequence ID" value="NZ_FOKI01000062.1"/>
</dbReference>
<dbReference type="Proteomes" id="UP000198619">
    <property type="component" value="Unassembled WGS sequence"/>
</dbReference>
<protein>
    <submittedName>
        <fullName evidence="2">Uncharacterized protein</fullName>
    </submittedName>
</protein>
<reference evidence="2 3" key="1">
    <citation type="submission" date="2016-10" db="EMBL/GenBank/DDBJ databases">
        <authorList>
            <person name="de Groot N.N."/>
        </authorList>
    </citation>
    <scope>NUCLEOTIDE SEQUENCE [LARGE SCALE GENOMIC DNA]</scope>
    <source>
        <strain evidence="2 3">DSM 12271</strain>
    </source>
</reference>
<proteinExistence type="inferred from homology"/>
<dbReference type="Pfam" id="PF02639">
    <property type="entry name" value="DUF188"/>
    <property type="match status" value="1"/>
</dbReference>
<keyword evidence="3" id="KW-1185">Reference proteome</keyword>
<evidence type="ECO:0000313" key="2">
    <source>
        <dbReference type="EMBL" id="SFB44899.1"/>
    </source>
</evidence>
<accession>A0A1I1B3F0</accession>
<name>A0A1I1B3F0_9CLOT</name>
<dbReference type="PANTHER" id="PTHR35146">
    <property type="entry name" value="UPF0178 PROTEIN YAII"/>
    <property type="match status" value="1"/>
</dbReference>
<dbReference type="PANTHER" id="PTHR35146:SF1">
    <property type="entry name" value="UPF0178 PROTEIN YAII"/>
    <property type="match status" value="1"/>
</dbReference>